<keyword evidence="7" id="KW-1185">Reference proteome</keyword>
<keyword evidence="1" id="KW-0805">Transcription regulation</keyword>
<dbReference type="PATRIC" id="fig|1678637.3.peg.5041"/>
<gene>
    <name evidence="6" type="ORF">AC230_23535</name>
</gene>
<dbReference type="RefSeq" id="WP_049718308.1">
    <property type="nucleotide sequence ID" value="NZ_LFXA01000017.1"/>
</dbReference>
<dbReference type="Gene3D" id="1.10.10.60">
    <property type="entry name" value="Homeodomain-like"/>
    <property type="match status" value="1"/>
</dbReference>
<accession>A0A0K9X8L1</accession>
<dbReference type="InterPro" id="IPR009057">
    <property type="entry name" value="Homeodomain-like_sf"/>
</dbReference>
<dbReference type="PROSITE" id="PS50977">
    <property type="entry name" value="HTH_TETR_2"/>
    <property type="match status" value="1"/>
</dbReference>
<dbReference type="Proteomes" id="UP000037288">
    <property type="component" value="Unassembled WGS sequence"/>
</dbReference>
<comment type="caution">
    <text evidence="6">The sequence shown here is derived from an EMBL/GenBank/DDBJ whole genome shotgun (WGS) entry which is preliminary data.</text>
</comment>
<dbReference type="InterPro" id="IPR036271">
    <property type="entry name" value="Tet_transcr_reg_TetR-rel_C_sf"/>
</dbReference>
<dbReference type="PANTHER" id="PTHR47506">
    <property type="entry name" value="TRANSCRIPTIONAL REGULATORY PROTEIN"/>
    <property type="match status" value="1"/>
</dbReference>
<dbReference type="OrthoDB" id="9805134at2"/>
<keyword evidence="2 4" id="KW-0238">DNA-binding</keyword>
<proteinExistence type="predicted"/>
<feature type="domain" description="HTH tetR-type" evidence="5">
    <location>
        <begin position="6"/>
        <end position="66"/>
    </location>
</feature>
<dbReference type="GO" id="GO:0003677">
    <property type="term" value="F:DNA binding"/>
    <property type="evidence" value="ECO:0007669"/>
    <property type="project" value="UniProtKB-UniRule"/>
</dbReference>
<dbReference type="InterPro" id="IPR001647">
    <property type="entry name" value="HTH_TetR"/>
</dbReference>
<evidence type="ECO:0000313" key="7">
    <source>
        <dbReference type="Proteomes" id="UP000037288"/>
    </source>
</evidence>
<evidence type="ECO:0000313" key="6">
    <source>
        <dbReference type="EMBL" id="KNB49760.1"/>
    </source>
</evidence>
<evidence type="ECO:0000259" key="5">
    <source>
        <dbReference type="PROSITE" id="PS50977"/>
    </source>
</evidence>
<dbReference type="PANTHER" id="PTHR47506:SF1">
    <property type="entry name" value="HTH-TYPE TRANSCRIPTIONAL REGULATOR YJDC"/>
    <property type="match status" value="1"/>
</dbReference>
<dbReference type="STRING" id="1678637.AC230_23535"/>
<evidence type="ECO:0000256" key="4">
    <source>
        <dbReference type="PROSITE-ProRule" id="PRU00335"/>
    </source>
</evidence>
<dbReference type="PRINTS" id="PR00455">
    <property type="entry name" value="HTHTETR"/>
</dbReference>
<feature type="DNA-binding region" description="H-T-H motif" evidence="4">
    <location>
        <begin position="29"/>
        <end position="48"/>
    </location>
</feature>
<dbReference type="Gene3D" id="1.10.357.10">
    <property type="entry name" value="Tetracycline Repressor, domain 2"/>
    <property type="match status" value="1"/>
</dbReference>
<dbReference type="Pfam" id="PF16925">
    <property type="entry name" value="TetR_C_13"/>
    <property type="match status" value="1"/>
</dbReference>
<name>A0A0K9X8L1_9ACTN</name>
<organism evidence="6 7">
    <name type="scientific">Streptomyces caatingaensis</name>
    <dbReference type="NCBI Taxonomy" id="1678637"/>
    <lineage>
        <taxon>Bacteria</taxon>
        <taxon>Bacillati</taxon>
        <taxon>Actinomycetota</taxon>
        <taxon>Actinomycetes</taxon>
        <taxon>Kitasatosporales</taxon>
        <taxon>Streptomycetaceae</taxon>
        <taxon>Streptomyces</taxon>
    </lineage>
</organism>
<dbReference type="SUPFAM" id="SSF46689">
    <property type="entry name" value="Homeodomain-like"/>
    <property type="match status" value="1"/>
</dbReference>
<keyword evidence="3" id="KW-0804">Transcription</keyword>
<dbReference type="Pfam" id="PF00440">
    <property type="entry name" value="TetR_N"/>
    <property type="match status" value="1"/>
</dbReference>
<protein>
    <submittedName>
        <fullName evidence="6">TetR family transcriptional regulator</fullName>
    </submittedName>
</protein>
<evidence type="ECO:0000256" key="1">
    <source>
        <dbReference type="ARBA" id="ARBA00023015"/>
    </source>
</evidence>
<reference evidence="7" key="1">
    <citation type="submission" date="2015-07" db="EMBL/GenBank/DDBJ databases">
        <title>Draft genome sequence of Streptomyces sp. CMAA 1322, a bacterium isolated from Caatinga biome, from dry forest semiarid of Brazil.</title>
        <authorList>
            <person name="Santos S.N."/>
            <person name="Gacesa R."/>
            <person name="Taketani R.G."/>
            <person name="Long P.F."/>
            <person name="Melo I.S."/>
        </authorList>
    </citation>
    <scope>NUCLEOTIDE SEQUENCE [LARGE SCALE GENOMIC DNA]</scope>
    <source>
        <strain evidence="7">CMAA 1322</strain>
    </source>
</reference>
<sequence length="193" mass="21008">MGRTKQFDPDAALRSALELFWRKGYEATSLQDLVDHLGVNRGSIYATFGSKHALYLRALDRYCETKGDVAMGVLSRPGSALSAVRDLIRLYAAESLDDPDRKGCLVTNTAVELGPHDPRAGRRVEAALTELETSLAGALVRAREQGELGEGADPRALARFLVTFLQGLRVVGKTADARRRLDDAVESALALLR</sequence>
<evidence type="ECO:0000256" key="2">
    <source>
        <dbReference type="ARBA" id="ARBA00023125"/>
    </source>
</evidence>
<evidence type="ECO:0000256" key="3">
    <source>
        <dbReference type="ARBA" id="ARBA00023163"/>
    </source>
</evidence>
<dbReference type="InterPro" id="IPR011075">
    <property type="entry name" value="TetR_C"/>
</dbReference>
<dbReference type="EMBL" id="LFXA01000017">
    <property type="protein sequence ID" value="KNB49760.1"/>
    <property type="molecule type" value="Genomic_DNA"/>
</dbReference>
<dbReference type="SUPFAM" id="SSF48498">
    <property type="entry name" value="Tetracyclin repressor-like, C-terminal domain"/>
    <property type="match status" value="1"/>
</dbReference>
<dbReference type="AlphaFoldDB" id="A0A0K9X8L1"/>